<comment type="caution">
    <text evidence="1">The sequence shown here is derived from an EMBL/GenBank/DDBJ whole genome shotgun (WGS) entry which is preliminary data.</text>
</comment>
<dbReference type="Proteomes" id="UP000789833">
    <property type="component" value="Unassembled WGS sequence"/>
</dbReference>
<accession>A0ABN8A8J1</accession>
<sequence>MKVQGTAKKEVQPDIAILQLGVVTTNPDVRRAQEENRILANRMVQALIEAGITQQDIETSSYTSFPRYETDSAGNSVISAYEVRHIFRIKVRDITGTGEIIDLAFENGANVSESVSFEVSQYTKIYRYVLQLAVKDGAKKAQAIAETMQVCLVPIPVKVEEVSQQLFPVPRYTAFSIQEKASTPIEPQDVTINATVNLEYIY</sequence>
<dbReference type="InterPro" id="IPR052022">
    <property type="entry name" value="26kDa_periplasmic_antigen"/>
</dbReference>
<dbReference type="PANTHER" id="PTHR34387:SF1">
    <property type="entry name" value="PERIPLASMIC IMMUNOGENIC PROTEIN"/>
    <property type="match status" value="1"/>
</dbReference>
<dbReference type="Gene3D" id="3.30.70.2970">
    <property type="entry name" value="Protein of unknown function (DUF541), domain 2"/>
    <property type="match status" value="1"/>
</dbReference>
<dbReference type="EMBL" id="CAKJTJ010000007">
    <property type="protein sequence ID" value="CAG9621004.1"/>
    <property type="molecule type" value="Genomic_DNA"/>
</dbReference>
<dbReference type="InterPro" id="IPR007497">
    <property type="entry name" value="SIMPL/DUF541"/>
</dbReference>
<organism evidence="1 2">
    <name type="scientific">Sutcliffiella rhizosphaerae</name>
    <dbReference type="NCBI Taxonomy" id="2880967"/>
    <lineage>
        <taxon>Bacteria</taxon>
        <taxon>Bacillati</taxon>
        <taxon>Bacillota</taxon>
        <taxon>Bacilli</taxon>
        <taxon>Bacillales</taxon>
        <taxon>Bacillaceae</taxon>
        <taxon>Sutcliffiella</taxon>
    </lineage>
</organism>
<evidence type="ECO:0000313" key="2">
    <source>
        <dbReference type="Proteomes" id="UP000789833"/>
    </source>
</evidence>
<dbReference type="PANTHER" id="PTHR34387">
    <property type="entry name" value="SLR1258 PROTEIN"/>
    <property type="match status" value="1"/>
</dbReference>
<dbReference type="Pfam" id="PF04402">
    <property type="entry name" value="SIMPL"/>
    <property type="match status" value="1"/>
</dbReference>
<reference evidence="1 2" key="1">
    <citation type="submission" date="2021-10" db="EMBL/GenBank/DDBJ databases">
        <authorList>
            <person name="Criscuolo A."/>
        </authorList>
    </citation>
    <scope>NUCLEOTIDE SEQUENCE [LARGE SCALE GENOMIC DNA]</scope>
    <source>
        <strain evidence="2">CIP 111883</strain>
    </source>
</reference>
<keyword evidence="2" id="KW-1185">Reference proteome</keyword>
<protein>
    <submittedName>
        <fullName evidence="1">26 kDa periplasmic immunogenic protein</fullName>
    </submittedName>
</protein>
<dbReference type="RefSeq" id="WP_230500908.1">
    <property type="nucleotide sequence ID" value="NZ_CAKJTJ010000007.1"/>
</dbReference>
<name>A0ABN8A8J1_9BACI</name>
<proteinExistence type="predicted"/>
<evidence type="ECO:0000313" key="1">
    <source>
        <dbReference type="EMBL" id="CAG9621004.1"/>
    </source>
</evidence>
<dbReference type="Gene3D" id="3.30.110.170">
    <property type="entry name" value="Protein of unknown function (DUF541), domain 1"/>
    <property type="match status" value="1"/>
</dbReference>
<gene>
    <name evidence="1" type="ORF">BACCIP111883_01776</name>
</gene>